<dbReference type="HAMAP" id="MF_00268">
    <property type="entry name" value="RecA"/>
    <property type="match status" value="1"/>
</dbReference>
<dbReference type="InterPro" id="IPR049428">
    <property type="entry name" value="RecA-like_N"/>
</dbReference>
<evidence type="ECO:0000256" key="6">
    <source>
        <dbReference type="ARBA" id="ARBA00023172"/>
    </source>
</evidence>
<dbReference type="InterPro" id="IPR020584">
    <property type="entry name" value="DNA_recomb/repair_RecA_CS"/>
</dbReference>
<dbReference type="InterPro" id="IPR027417">
    <property type="entry name" value="P-loop_NTPase"/>
</dbReference>
<comment type="subcellular location">
    <subcellularLocation>
        <location evidence="9">Cytoplasm</location>
    </subcellularLocation>
</comment>
<evidence type="ECO:0000313" key="16">
    <source>
        <dbReference type="Proteomes" id="UP000774570"/>
    </source>
</evidence>
<comment type="caution">
    <text evidence="9">Lacks conserved residue(s) required for the propagation of feature annotation.</text>
</comment>
<keyword evidence="9" id="KW-0963">Cytoplasm</keyword>
<evidence type="ECO:0000313" key="15">
    <source>
        <dbReference type="EMBL" id="MBW8483591.1"/>
    </source>
</evidence>
<keyword evidence="7 9" id="KW-0742">SOS response</keyword>
<feature type="domain" description="RecA family profile 2" evidence="14">
    <location>
        <begin position="200"/>
        <end position="273"/>
    </location>
</feature>
<keyword evidence="4 9" id="KW-0067">ATP-binding</keyword>
<dbReference type="Pfam" id="PF00154">
    <property type="entry name" value="RecA_N"/>
    <property type="match status" value="1"/>
</dbReference>
<comment type="function">
    <text evidence="9">Can catalyze the hydrolysis of ATP in the presence of single-stranded DNA, the ATP-dependent uptake of single-stranded DNA by duplex DNA, and the ATP-dependent hybridization of homologous single-stranded DNAs. It interacts with LexA causing its activation and leading to its autocatalytic cleavage.</text>
</comment>
<feature type="compositionally biased region" description="Low complexity" evidence="12">
    <location>
        <begin position="341"/>
        <end position="353"/>
    </location>
</feature>
<keyword evidence="9 11" id="KW-0227">DNA damage</keyword>
<dbReference type="PANTHER" id="PTHR45900">
    <property type="entry name" value="RECA"/>
    <property type="match status" value="1"/>
</dbReference>
<name>A0ABS7FT56_9ACTN</name>
<feature type="domain" description="RecA family profile 1" evidence="13">
    <location>
        <begin position="36"/>
        <end position="195"/>
    </location>
</feature>
<dbReference type="Pfam" id="PF21096">
    <property type="entry name" value="RecA_C"/>
    <property type="match status" value="1"/>
</dbReference>
<evidence type="ECO:0000256" key="8">
    <source>
        <dbReference type="ARBA" id="ARBA00033319"/>
    </source>
</evidence>
<dbReference type="InterPro" id="IPR013765">
    <property type="entry name" value="DNA_recomb/repair_RecA"/>
</dbReference>
<dbReference type="PROSITE" id="PS00321">
    <property type="entry name" value="RECA_1"/>
    <property type="match status" value="1"/>
</dbReference>
<dbReference type="InterPro" id="IPR020588">
    <property type="entry name" value="RecA_ATP-bd"/>
</dbReference>
<evidence type="ECO:0000256" key="4">
    <source>
        <dbReference type="ARBA" id="ARBA00022840"/>
    </source>
</evidence>
<evidence type="ECO:0000256" key="9">
    <source>
        <dbReference type="HAMAP-Rule" id="MF_00268"/>
    </source>
</evidence>
<proteinExistence type="inferred from homology"/>
<protein>
    <recommendedName>
        <fullName evidence="2 9">Protein RecA</fullName>
    </recommendedName>
    <alternativeName>
        <fullName evidence="8 9">Recombinase A</fullName>
    </alternativeName>
</protein>
<keyword evidence="3 9" id="KW-0547">Nucleotide-binding</keyword>
<keyword evidence="6 9" id="KW-0233">DNA recombination</keyword>
<dbReference type="InterPro" id="IPR023400">
    <property type="entry name" value="RecA_C_sf"/>
</dbReference>
<evidence type="ECO:0000256" key="11">
    <source>
        <dbReference type="RuleBase" id="RU004527"/>
    </source>
</evidence>
<reference evidence="15 16" key="1">
    <citation type="submission" date="2021-07" db="EMBL/GenBank/DDBJ databases">
        <title>Actinomadura sp. PM05-2 isolated from lichen.</title>
        <authorList>
            <person name="Somphong A."/>
            <person name="Phongsopitanun W."/>
            <person name="Tanasupawat S."/>
            <person name="Peongsungnone V."/>
        </authorList>
    </citation>
    <scope>NUCLEOTIDE SEQUENCE [LARGE SCALE GENOMIC DNA]</scope>
    <source>
        <strain evidence="15 16">PM05-2</strain>
    </source>
</reference>
<evidence type="ECO:0000256" key="10">
    <source>
        <dbReference type="RuleBase" id="RU000526"/>
    </source>
</evidence>
<dbReference type="CDD" id="cd00983">
    <property type="entry name" value="RecA"/>
    <property type="match status" value="1"/>
</dbReference>
<dbReference type="SMART" id="SM00382">
    <property type="entry name" value="AAA"/>
    <property type="match status" value="1"/>
</dbReference>
<dbReference type="RefSeq" id="WP_220166816.1">
    <property type="nucleotide sequence ID" value="NZ_JAIBOA010000008.1"/>
</dbReference>
<dbReference type="SUPFAM" id="SSF54752">
    <property type="entry name" value="RecA protein, C-terminal domain"/>
    <property type="match status" value="1"/>
</dbReference>
<keyword evidence="9 10" id="KW-0234">DNA repair</keyword>
<evidence type="ECO:0000256" key="3">
    <source>
        <dbReference type="ARBA" id="ARBA00022741"/>
    </source>
</evidence>
<dbReference type="PRINTS" id="PR00142">
    <property type="entry name" value="RECA"/>
</dbReference>
<dbReference type="PANTHER" id="PTHR45900:SF1">
    <property type="entry name" value="MITOCHONDRIAL DNA REPAIR PROTEIN RECA HOMOLOG-RELATED"/>
    <property type="match status" value="1"/>
</dbReference>
<dbReference type="Proteomes" id="UP000774570">
    <property type="component" value="Unassembled WGS sequence"/>
</dbReference>
<dbReference type="NCBIfam" id="TIGR02012">
    <property type="entry name" value="tigrfam_recA"/>
    <property type="match status" value="1"/>
</dbReference>
<gene>
    <name evidence="9 15" type="primary">recA</name>
    <name evidence="15" type="ORF">K1Y72_14485</name>
</gene>
<organism evidence="15 16">
    <name type="scientific">Actinomadura parmotrematis</name>
    <dbReference type="NCBI Taxonomy" id="2864039"/>
    <lineage>
        <taxon>Bacteria</taxon>
        <taxon>Bacillati</taxon>
        <taxon>Actinomycetota</taxon>
        <taxon>Actinomycetes</taxon>
        <taxon>Streptosporangiales</taxon>
        <taxon>Thermomonosporaceae</taxon>
        <taxon>Actinomadura</taxon>
    </lineage>
</organism>
<keyword evidence="16" id="KW-1185">Reference proteome</keyword>
<comment type="similarity">
    <text evidence="1 9 11">Belongs to the RecA family.</text>
</comment>
<feature type="region of interest" description="Disordered" evidence="12">
    <location>
        <begin position="330"/>
        <end position="385"/>
    </location>
</feature>
<evidence type="ECO:0000259" key="13">
    <source>
        <dbReference type="PROSITE" id="PS50162"/>
    </source>
</evidence>
<dbReference type="InterPro" id="IPR003593">
    <property type="entry name" value="AAA+_ATPase"/>
</dbReference>
<dbReference type="PROSITE" id="PS50162">
    <property type="entry name" value="RECA_2"/>
    <property type="match status" value="1"/>
</dbReference>
<dbReference type="EMBL" id="JAIBOA010000008">
    <property type="protein sequence ID" value="MBW8483591.1"/>
    <property type="molecule type" value="Genomic_DNA"/>
</dbReference>
<evidence type="ECO:0000256" key="2">
    <source>
        <dbReference type="ARBA" id="ARBA00015553"/>
    </source>
</evidence>
<dbReference type="SUPFAM" id="SSF52540">
    <property type="entry name" value="P-loop containing nucleoside triphosphate hydrolases"/>
    <property type="match status" value="1"/>
</dbReference>
<evidence type="ECO:0000256" key="1">
    <source>
        <dbReference type="ARBA" id="ARBA00009391"/>
    </source>
</evidence>
<dbReference type="Gene3D" id="3.40.50.300">
    <property type="entry name" value="P-loop containing nucleotide triphosphate hydrolases"/>
    <property type="match status" value="1"/>
</dbReference>
<comment type="caution">
    <text evidence="15">The sequence shown here is derived from an EMBL/GenBank/DDBJ whole genome shotgun (WGS) entry which is preliminary data.</text>
</comment>
<keyword evidence="5 9" id="KW-0238">DNA-binding</keyword>
<accession>A0ABS7FT56</accession>
<sequence length="385" mass="40288">MAANDREKALETALAQIERQFGKGSVMRMGEETRAPVEVIPTGAISLDIALGIGGLPRGRVVEVYGPEGSGKTSIALHAVASVQRKGGIAAFVDAEHALDPEYASKLGVDIDALLVSQPDTGEQALEITDMLIRSGSIDIVIIDSVAALVPRAEIEGEMGDSHVGLQARLMSQALRKLTGAINQTKTTVIFINQLREKVGVMFGSPETTTGGKALKFYASVRLDVRRIETLKDGTEAVGNRVRVKVVKNKMAPPFRVADFDLLYGQGISREGGLIDLGVEHGFVRKSGAWYTCDGDQLGQGKENARNFLKANPDMADGIEKRIKEKLGIGPKVDKPAEGDAAPVAAAAPAPAASTGRKSARTTKAAAAASAATPAAASTPAPGDS</sequence>
<dbReference type="InterPro" id="IPR049261">
    <property type="entry name" value="RecA-like_C"/>
</dbReference>
<feature type="compositionally biased region" description="Low complexity" evidence="12">
    <location>
        <begin position="362"/>
        <end position="385"/>
    </location>
</feature>
<evidence type="ECO:0000256" key="12">
    <source>
        <dbReference type="SAM" id="MobiDB-lite"/>
    </source>
</evidence>
<evidence type="ECO:0000256" key="7">
    <source>
        <dbReference type="ARBA" id="ARBA00023236"/>
    </source>
</evidence>
<dbReference type="InterPro" id="IPR020587">
    <property type="entry name" value="RecA_monomer-monomer_interface"/>
</dbReference>
<evidence type="ECO:0000259" key="14">
    <source>
        <dbReference type="PROSITE" id="PS50163"/>
    </source>
</evidence>
<evidence type="ECO:0000256" key="5">
    <source>
        <dbReference type="ARBA" id="ARBA00023125"/>
    </source>
</evidence>
<dbReference type="PROSITE" id="PS50163">
    <property type="entry name" value="RECA_3"/>
    <property type="match status" value="1"/>
</dbReference>